<keyword evidence="2" id="KW-0719">Serine esterase</keyword>
<comment type="similarity">
    <text evidence="1 6">Belongs to the type-B carboxylesterase/lipase family.</text>
</comment>
<dbReference type="EMBL" id="JASPKY010000135">
    <property type="protein sequence ID" value="KAK9731292.1"/>
    <property type="molecule type" value="Genomic_DNA"/>
</dbReference>
<dbReference type="EMBL" id="JASPKY010000135">
    <property type="protein sequence ID" value="KAK9731291.1"/>
    <property type="molecule type" value="Genomic_DNA"/>
</dbReference>
<comment type="caution">
    <text evidence="8">The sequence shown here is derived from an EMBL/GenBank/DDBJ whole genome shotgun (WGS) entry which is preliminary data.</text>
</comment>
<dbReference type="InterPro" id="IPR019819">
    <property type="entry name" value="Carboxylesterase_B_CS"/>
</dbReference>
<keyword evidence="5" id="KW-0325">Glycoprotein</keyword>
<evidence type="ECO:0000256" key="1">
    <source>
        <dbReference type="ARBA" id="ARBA00005964"/>
    </source>
</evidence>
<dbReference type="SUPFAM" id="SSF53474">
    <property type="entry name" value="alpha/beta-Hydrolases"/>
    <property type="match status" value="1"/>
</dbReference>
<protein>
    <recommendedName>
        <fullName evidence="6">Carboxylic ester hydrolase</fullName>
        <ecNumber evidence="6">3.1.1.-</ecNumber>
    </recommendedName>
</protein>
<dbReference type="AlphaFoldDB" id="A0AAW1LBK0"/>
<proteinExistence type="inferred from homology"/>
<keyword evidence="4" id="KW-1015">Disulfide bond</keyword>
<dbReference type="InterPro" id="IPR002018">
    <property type="entry name" value="CarbesteraseB"/>
</dbReference>
<evidence type="ECO:0000256" key="4">
    <source>
        <dbReference type="ARBA" id="ARBA00023157"/>
    </source>
</evidence>
<dbReference type="Gene3D" id="3.40.50.1820">
    <property type="entry name" value="alpha/beta hydrolase"/>
    <property type="match status" value="1"/>
</dbReference>
<feature type="domain" description="Carboxylesterase type B" evidence="7">
    <location>
        <begin position="23"/>
        <end position="518"/>
    </location>
</feature>
<feature type="signal peptide" evidence="6">
    <location>
        <begin position="1"/>
        <end position="19"/>
    </location>
</feature>
<evidence type="ECO:0000256" key="2">
    <source>
        <dbReference type="ARBA" id="ARBA00022487"/>
    </source>
</evidence>
<dbReference type="Proteomes" id="UP001458880">
    <property type="component" value="Unassembled WGS sequence"/>
</dbReference>
<dbReference type="Pfam" id="PF00135">
    <property type="entry name" value="COesterase"/>
    <property type="match status" value="1"/>
</dbReference>
<keyword evidence="9" id="KW-1185">Reference proteome</keyword>
<feature type="chain" id="PRO_5044523185" description="Carboxylic ester hydrolase" evidence="6">
    <location>
        <begin position="20"/>
        <end position="541"/>
    </location>
</feature>
<keyword evidence="3 6" id="KW-0378">Hydrolase</keyword>
<keyword evidence="6" id="KW-0732">Signal</keyword>
<evidence type="ECO:0000256" key="5">
    <source>
        <dbReference type="ARBA" id="ARBA00023180"/>
    </source>
</evidence>
<sequence length="541" mass="60384">MFREIFFIVASSFAVGCCADDNLLVSLQDGKVRGQYKQSYNGRKFIAFEGIPYAKPPVQDLRFEDPQPVQPWSGILEAKNSYICLQMPMLPGIFEGAAGQEDCLYLNVYVPRDKISSDENLDVIFHIHGGAFMVGSPSMMSLPQKIMDKNVVFVSISYRLGPFGFYSAGDGRGNYGLKDQTAALRWVQKNIKKFGGNKDSVTITGLSAGGASAHLHYFSKLSRGLFHKGYAQSGVALNPWVVRKYPEKHGKILANHVGCFGNDNDVRSCLKQRPAIQVVSAVKSLYQAPSLPLVPFGPIIENDSPSAFLTKIPHQQLALHEVTDVPLMMSMTEDEGTVPAALVYNEIPTMNSNWSKWASLILEFYECDDCNKEEISQRIKEHYLNNTDITKENYKEIVKACSHRMFHIGAKTTTFLQSQAMESNVYFLLMGYAGRFIPMNITGFNIDLGIGHGSDAKFYYTTIFDSSLSQEEENMKDILLDMLISFAKAGKPKINTVEFQPIPKNGDLNYLYVKGPNSLKMKTENVFGPINFWNSLGLGED</sequence>
<gene>
    <name evidence="8" type="ORF">QE152_g13800</name>
</gene>
<name>A0AAW1LBK0_POPJA</name>
<dbReference type="InterPro" id="IPR029058">
    <property type="entry name" value="AB_hydrolase_fold"/>
</dbReference>
<dbReference type="PROSITE" id="PS51257">
    <property type="entry name" value="PROKAR_LIPOPROTEIN"/>
    <property type="match status" value="1"/>
</dbReference>
<evidence type="ECO:0000259" key="7">
    <source>
        <dbReference type="Pfam" id="PF00135"/>
    </source>
</evidence>
<reference evidence="8 9" key="2">
    <citation type="journal article" date="2024" name="BMC Genomics">
        <title>De novo assembly and annotation of Popillia japonica's genome with initial clues to its potential as an invasive pest.</title>
        <authorList>
            <person name="Cucini C."/>
            <person name="Boschi S."/>
            <person name="Funari R."/>
            <person name="Cardaioli E."/>
            <person name="Iannotti N."/>
            <person name="Marturano G."/>
            <person name="Paoli F."/>
            <person name="Bruttini M."/>
            <person name="Carapelli A."/>
            <person name="Frati F."/>
            <person name="Nardi F."/>
        </authorList>
    </citation>
    <scope>NUCLEOTIDE SEQUENCE [LARGE SCALE GENOMIC DNA]</scope>
    <source>
        <strain evidence="8">DMR45628</strain>
    </source>
</reference>
<evidence type="ECO:0000256" key="6">
    <source>
        <dbReference type="RuleBase" id="RU361235"/>
    </source>
</evidence>
<dbReference type="PROSITE" id="PS00941">
    <property type="entry name" value="CARBOXYLESTERASE_B_2"/>
    <property type="match status" value="1"/>
</dbReference>
<dbReference type="EC" id="3.1.1.-" evidence="6"/>
<evidence type="ECO:0000256" key="3">
    <source>
        <dbReference type="ARBA" id="ARBA00022801"/>
    </source>
</evidence>
<dbReference type="InterPro" id="IPR019826">
    <property type="entry name" value="Carboxylesterase_B_AS"/>
</dbReference>
<dbReference type="GO" id="GO:0052689">
    <property type="term" value="F:carboxylic ester hydrolase activity"/>
    <property type="evidence" value="ECO:0007669"/>
    <property type="project" value="UniProtKB-KW"/>
</dbReference>
<dbReference type="PROSITE" id="PS00122">
    <property type="entry name" value="CARBOXYLESTERASE_B_1"/>
    <property type="match status" value="1"/>
</dbReference>
<dbReference type="PANTHER" id="PTHR11559">
    <property type="entry name" value="CARBOXYLESTERASE"/>
    <property type="match status" value="1"/>
</dbReference>
<organism evidence="8 9">
    <name type="scientific">Popillia japonica</name>
    <name type="common">Japanese beetle</name>
    <dbReference type="NCBI Taxonomy" id="7064"/>
    <lineage>
        <taxon>Eukaryota</taxon>
        <taxon>Metazoa</taxon>
        <taxon>Ecdysozoa</taxon>
        <taxon>Arthropoda</taxon>
        <taxon>Hexapoda</taxon>
        <taxon>Insecta</taxon>
        <taxon>Pterygota</taxon>
        <taxon>Neoptera</taxon>
        <taxon>Endopterygota</taxon>
        <taxon>Coleoptera</taxon>
        <taxon>Polyphaga</taxon>
        <taxon>Scarabaeiformia</taxon>
        <taxon>Scarabaeidae</taxon>
        <taxon>Rutelinae</taxon>
        <taxon>Popillia</taxon>
    </lineage>
</organism>
<evidence type="ECO:0000313" key="8">
    <source>
        <dbReference type="EMBL" id="KAK9731291.1"/>
    </source>
</evidence>
<reference evidence="8" key="1">
    <citation type="submission" date="2023-05" db="EMBL/GenBank/DDBJ databases">
        <authorList>
            <person name="Nardi F."/>
            <person name="Carapelli A."/>
            <person name="Cucini C."/>
        </authorList>
    </citation>
    <scope>NUCLEOTIDE SEQUENCE</scope>
    <source>
        <strain evidence="8">DMR45628</strain>
        <tissue evidence="8">Testes</tissue>
    </source>
</reference>
<dbReference type="InterPro" id="IPR050309">
    <property type="entry name" value="Type-B_Carboxylest/Lipase"/>
</dbReference>
<accession>A0AAW1LBK0</accession>
<evidence type="ECO:0000313" key="9">
    <source>
        <dbReference type="Proteomes" id="UP001458880"/>
    </source>
</evidence>